<evidence type="ECO:0000313" key="1">
    <source>
        <dbReference type="EMBL" id="SVC29895.1"/>
    </source>
</evidence>
<feature type="non-terminal residue" evidence="1">
    <location>
        <position position="1"/>
    </location>
</feature>
<dbReference type="AlphaFoldDB" id="A0A382L277"/>
<organism evidence="1">
    <name type="scientific">marine metagenome</name>
    <dbReference type="NCBI Taxonomy" id="408172"/>
    <lineage>
        <taxon>unclassified sequences</taxon>
        <taxon>metagenomes</taxon>
        <taxon>ecological metagenomes</taxon>
    </lineage>
</organism>
<sequence>MAEYKNDEPCEYIYDVIAVTKI</sequence>
<accession>A0A382L277</accession>
<dbReference type="EMBL" id="UINC01083819">
    <property type="protein sequence ID" value="SVC29895.1"/>
    <property type="molecule type" value="Genomic_DNA"/>
</dbReference>
<proteinExistence type="predicted"/>
<gene>
    <name evidence="1" type="ORF">METZ01_LOCUS282749</name>
    <name evidence="2" type="ORF">METZ01_LOCUS515135</name>
</gene>
<reference evidence="1" key="1">
    <citation type="submission" date="2018-05" db="EMBL/GenBank/DDBJ databases">
        <authorList>
            <person name="Lanie J.A."/>
            <person name="Ng W.-L."/>
            <person name="Kazmierczak K.M."/>
            <person name="Andrzejewski T.M."/>
            <person name="Davidsen T.M."/>
            <person name="Wayne K.J."/>
            <person name="Tettelin H."/>
            <person name="Glass J.I."/>
            <person name="Rusch D."/>
            <person name="Podicherti R."/>
            <person name="Tsui H.-C.T."/>
            <person name="Winkler M.E."/>
        </authorList>
    </citation>
    <scope>NUCLEOTIDE SEQUENCE</scope>
</reference>
<evidence type="ECO:0000313" key="2">
    <source>
        <dbReference type="EMBL" id="SVE62281.1"/>
    </source>
</evidence>
<protein>
    <submittedName>
        <fullName evidence="1">Uncharacterized protein</fullName>
    </submittedName>
</protein>
<feature type="non-terminal residue" evidence="1">
    <location>
        <position position="22"/>
    </location>
</feature>
<name>A0A382L277_9ZZZZ</name>
<dbReference type="EMBL" id="UINC01230236">
    <property type="protein sequence ID" value="SVE62281.1"/>
    <property type="molecule type" value="Genomic_DNA"/>
</dbReference>